<reference evidence="1 2" key="1">
    <citation type="submission" date="2015-11" db="EMBL/GenBank/DDBJ databases">
        <title>Exploring the genomic traits of fungus-feeding bacterial genus Collimonas.</title>
        <authorList>
            <person name="Song C."/>
            <person name="Schmidt R."/>
            <person name="de Jager V."/>
            <person name="Krzyzanowska D."/>
            <person name="Jongedijk E."/>
            <person name="Cankar K."/>
            <person name="Beekwilder J."/>
            <person name="van Veen A."/>
            <person name="de Boer W."/>
            <person name="van Veen J.A."/>
            <person name="Garbeva P."/>
        </authorList>
    </citation>
    <scope>NUCLEOTIDE SEQUENCE [LARGE SCALE GENOMIC DNA]</scope>
    <source>
        <strain evidence="1 2">Ter6</strain>
    </source>
</reference>
<dbReference type="EMBL" id="CP013232">
    <property type="protein sequence ID" value="AMO95092.1"/>
    <property type="molecule type" value="Genomic_DNA"/>
</dbReference>
<dbReference type="AlphaFoldDB" id="A0A127PB91"/>
<gene>
    <name evidence="1" type="ORF">CFter6_2420</name>
</gene>
<dbReference type="PATRIC" id="fig|158899.10.peg.2415"/>
<dbReference type="Proteomes" id="UP000072421">
    <property type="component" value="Chromosome"/>
</dbReference>
<accession>A0A127PB91</accession>
<organism evidence="1">
    <name type="scientific">Collimonas fungivorans</name>
    <dbReference type="NCBI Taxonomy" id="158899"/>
    <lineage>
        <taxon>Bacteria</taxon>
        <taxon>Pseudomonadati</taxon>
        <taxon>Pseudomonadota</taxon>
        <taxon>Betaproteobacteria</taxon>
        <taxon>Burkholderiales</taxon>
        <taxon>Oxalobacteraceae</taxon>
        <taxon>Collimonas</taxon>
    </lineage>
</organism>
<protein>
    <submittedName>
        <fullName evidence="1">Uncharacterized protein</fullName>
    </submittedName>
</protein>
<evidence type="ECO:0000313" key="2">
    <source>
        <dbReference type="Proteomes" id="UP000072421"/>
    </source>
</evidence>
<evidence type="ECO:0000313" key="1">
    <source>
        <dbReference type="EMBL" id="AMO95092.1"/>
    </source>
</evidence>
<sequence>MKRGAAGGIMHVNKSTIVFVCSLNPLGGKSVLNFLMETFL</sequence>
<name>A0A127PB91_9BURK</name>
<proteinExistence type="predicted"/>